<dbReference type="EMBL" id="CAJJDN010000028">
    <property type="protein sequence ID" value="CAD8071651.1"/>
    <property type="molecule type" value="Genomic_DNA"/>
</dbReference>
<keyword evidence="3" id="KW-1185">Reference proteome</keyword>
<dbReference type="OrthoDB" id="298341at2759"/>
<comment type="caution">
    <text evidence="2">The sequence shown here is derived from an EMBL/GenBank/DDBJ whole genome shotgun (WGS) entry which is preliminary data.</text>
</comment>
<evidence type="ECO:0000313" key="2">
    <source>
        <dbReference type="EMBL" id="CAD8071651.1"/>
    </source>
</evidence>
<protein>
    <submittedName>
        <fullName evidence="2">Uncharacterized protein</fullName>
    </submittedName>
</protein>
<sequence length="443" mass="51948">MSIADFAEKIYVQLEKLNLHSSSIRVDISEIIDFAFRIQSEKDNIEKKLQIEIDRLIIQLQQKQKCLLHQSKQVIFDFDKIELLLYEKNEYKNLHDCIDFIKACKMNFQKLNLSNLDSEKHSDDAFLCSNSSNMQKTILYAQENKKLQEIIQNINKSQISLSQKEQLVYNLIKSQTKTLSPKQHVILDDVLNISDQLNNKKVNQSILSSIQFPDQINTNNTKLNILGQNILLLTNEGFQDCASPKFQFSSLSPIKPIQENKDRSQKSLRSSFIINSFQNTEIKPQQKVIIPRIKIEKLDELKEKDDTDYKEMNRKYVSFDSQDNNNKSNHMDTNKKKNCKQLSLFEKQSFYDKSTFLNIVSNITRSKETKDTDNRRSDSQKSRERNQTFHCGQPQQSKFLKELMQKVYSRNNPINRPYKISDFEKKQLSLLIGNNKKQKSLHN</sequence>
<reference evidence="2" key="1">
    <citation type="submission" date="2021-01" db="EMBL/GenBank/DDBJ databases">
        <authorList>
            <consortium name="Genoscope - CEA"/>
            <person name="William W."/>
        </authorList>
    </citation>
    <scope>NUCLEOTIDE SEQUENCE</scope>
</reference>
<evidence type="ECO:0000256" key="1">
    <source>
        <dbReference type="SAM" id="MobiDB-lite"/>
    </source>
</evidence>
<organism evidence="2 3">
    <name type="scientific">Paramecium sonneborni</name>
    <dbReference type="NCBI Taxonomy" id="65129"/>
    <lineage>
        <taxon>Eukaryota</taxon>
        <taxon>Sar</taxon>
        <taxon>Alveolata</taxon>
        <taxon>Ciliophora</taxon>
        <taxon>Intramacronucleata</taxon>
        <taxon>Oligohymenophorea</taxon>
        <taxon>Peniculida</taxon>
        <taxon>Parameciidae</taxon>
        <taxon>Paramecium</taxon>
    </lineage>
</organism>
<gene>
    <name evidence="2" type="ORF">PSON_ATCC_30995.1.T0280173</name>
</gene>
<dbReference type="AlphaFoldDB" id="A0A8S1M199"/>
<dbReference type="Proteomes" id="UP000692954">
    <property type="component" value="Unassembled WGS sequence"/>
</dbReference>
<feature type="compositionally biased region" description="Basic and acidic residues" evidence="1">
    <location>
        <begin position="367"/>
        <end position="387"/>
    </location>
</feature>
<feature type="region of interest" description="Disordered" evidence="1">
    <location>
        <begin position="367"/>
        <end position="394"/>
    </location>
</feature>
<evidence type="ECO:0000313" key="3">
    <source>
        <dbReference type="Proteomes" id="UP000692954"/>
    </source>
</evidence>
<accession>A0A8S1M199</accession>
<name>A0A8S1M199_9CILI</name>
<proteinExistence type="predicted"/>